<feature type="region of interest" description="Disordered" evidence="1">
    <location>
        <begin position="64"/>
        <end position="87"/>
    </location>
</feature>
<dbReference type="AlphaFoldDB" id="A0A3N7G2K9"/>
<keyword evidence="3" id="KW-1185">Reference proteome</keyword>
<dbReference type="InParanoid" id="A0A3N7G2K9"/>
<sequence length="87" mass="9813">MIRQHQRQGDDTQILYYFMKLGMTTQQVRSELDAKAKEGEVRGTMEGGLQGYNKEEVGREFIHPAKEEPAEEDPGPDVGIDADECRG</sequence>
<reference evidence="2 3" key="1">
    <citation type="journal article" date="2006" name="Science">
        <title>The genome of black cottonwood, Populus trichocarpa (Torr. &amp; Gray).</title>
        <authorList>
            <person name="Tuskan G.A."/>
            <person name="Difazio S."/>
            <person name="Jansson S."/>
            <person name="Bohlmann J."/>
            <person name="Grigoriev I."/>
            <person name="Hellsten U."/>
            <person name="Putnam N."/>
            <person name="Ralph S."/>
            <person name="Rombauts S."/>
            <person name="Salamov A."/>
            <person name="Schein J."/>
            <person name="Sterck L."/>
            <person name="Aerts A."/>
            <person name="Bhalerao R.R."/>
            <person name="Bhalerao R.P."/>
            <person name="Blaudez D."/>
            <person name="Boerjan W."/>
            <person name="Brun A."/>
            <person name="Brunner A."/>
            <person name="Busov V."/>
            <person name="Campbell M."/>
            <person name="Carlson J."/>
            <person name="Chalot M."/>
            <person name="Chapman J."/>
            <person name="Chen G.L."/>
            <person name="Cooper D."/>
            <person name="Coutinho P.M."/>
            <person name="Couturier J."/>
            <person name="Covert S."/>
            <person name="Cronk Q."/>
            <person name="Cunningham R."/>
            <person name="Davis J."/>
            <person name="Degroeve S."/>
            <person name="Dejardin A."/>
            <person name="Depamphilis C."/>
            <person name="Detter J."/>
            <person name="Dirks B."/>
            <person name="Dubchak I."/>
            <person name="Duplessis S."/>
            <person name="Ehlting J."/>
            <person name="Ellis B."/>
            <person name="Gendler K."/>
            <person name="Goodstein D."/>
            <person name="Gribskov M."/>
            <person name="Grimwood J."/>
            <person name="Groover A."/>
            <person name="Gunter L."/>
            <person name="Hamberger B."/>
            <person name="Heinze B."/>
            <person name="Helariutta Y."/>
            <person name="Henrissat B."/>
            <person name="Holligan D."/>
            <person name="Holt R."/>
            <person name="Huang W."/>
            <person name="Islam-Faridi N."/>
            <person name="Jones S."/>
            <person name="Jones-Rhoades M."/>
            <person name="Jorgensen R."/>
            <person name="Joshi C."/>
            <person name="Kangasjarvi J."/>
            <person name="Karlsson J."/>
            <person name="Kelleher C."/>
            <person name="Kirkpatrick R."/>
            <person name="Kirst M."/>
            <person name="Kohler A."/>
            <person name="Kalluri U."/>
            <person name="Larimer F."/>
            <person name="Leebens-Mack J."/>
            <person name="Leple J.C."/>
            <person name="Locascio P."/>
            <person name="Lou Y."/>
            <person name="Lucas S."/>
            <person name="Martin F."/>
            <person name="Montanini B."/>
            <person name="Napoli C."/>
            <person name="Nelson D.R."/>
            <person name="Nelson C."/>
            <person name="Nieminen K."/>
            <person name="Nilsson O."/>
            <person name="Pereda V."/>
            <person name="Peter G."/>
            <person name="Philippe R."/>
            <person name="Pilate G."/>
            <person name="Poliakov A."/>
            <person name="Razumovskaya J."/>
            <person name="Richardson P."/>
            <person name="Rinaldi C."/>
            <person name="Ritland K."/>
            <person name="Rouze P."/>
            <person name="Ryaboy D."/>
            <person name="Schmutz J."/>
            <person name="Schrader J."/>
            <person name="Segerman B."/>
            <person name="Shin H."/>
            <person name="Siddiqui A."/>
            <person name="Sterky F."/>
            <person name="Terry A."/>
            <person name="Tsai C.J."/>
            <person name="Uberbacher E."/>
            <person name="Unneberg P."/>
            <person name="Vahala J."/>
            <person name="Wall K."/>
            <person name="Wessler S."/>
            <person name="Yang G."/>
            <person name="Yin T."/>
            <person name="Douglas C."/>
            <person name="Marra M."/>
            <person name="Sandberg G."/>
            <person name="Van de Peer Y."/>
            <person name="Rokhsar D."/>
        </authorList>
    </citation>
    <scope>NUCLEOTIDE SEQUENCE [LARGE SCALE GENOMIC DNA]</scope>
    <source>
        <strain evidence="3">cv. Nisqually</strain>
    </source>
</reference>
<protein>
    <submittedName>
        <fullName evidence="2">Uncharacterized protein</fullName>
    </submittedName>
</protein>
<dbReference type="EMBL" id="CM009304">
    <property type="protein sequence ID" value="RQP00556.1"/>
    <property type="molecule type" value="Genomic_DNA"/>
</dbReference>
<evidence type="ECO:0000313" key="2">
    <source>
        <dbReference type="EMBL" id="RQP00556.1"/>
    </source>
</evidence>
<accession>A0A3N7G2K9</accession>
<proteinExistence type="predicted"/>
<name>A0A3N7G2K9_POPTR</name>
<evidence type="ECO:0000313" key="3">
    <source>
        <dbReference type="Proteomes" id="UP000006729"/>
    </source>
</evidence>
<evidence type="ECO:0000256" key="1">
    <source>
        <dbReference type="SAM" id="MobiDB-lite"/>
    </source>
</evidence>
<dbReference type="Proteomes" id="UP000006729">
    <property type="component" value="Chromosome 15"/>
</dbReference>
<gene>
    <name evidence="2" type="ORF">POPTR_015G036450</name>
</gene>
<dbReference type="Gramene" id="Potri.015G036450.1.v4.1">
    <property type="protein sequence ID" value="Potri.015G036450.1.v4.1"/>
    <property type="gene ID" value="Potri.015G036450.v4.1"/>
</dbReference>
<organism evidence="2 3">
    <name type="scientific">Populus trichocarpa</name>
    <name type="common">Western balsam poplar</name>
    <name type="synonym">Populus balsamifera subsp. trichocarpa</name>
    <dbReference type="NCBI Taxonomy" id="3694"/>
    <lineage>
        <taxon>Eukaryota</taxon>
        <taxon>Viridiplantae</taxon>
        <taxon>Streptophyta</taxon>
        <taxon>Embryophyta</taxon>
        <taxon>Tracheophyta</taxon>
        <taxon>Spermatophyta</taxon>
        <taxon>Magnoliopsida</taxon>
        <taxon>eudicotyledons</taxon>
        <taxon>Gunneridae</taxon>
        <taxon>Pentapetalae</taxon>
        <taxon>rosids</taxon>
        <taxon>fabids</taxon>
        <taxon>Malpighiales</taxon>
        <taxon>Salicaceae</taxon>
        <taxon>Saliceae</taxon>
        <taxon>Populus</taxon>
    </lineage>
</organism>